<gene>
    <name evidence="1" type="ORF">MLD38_004252</name>
</gene>
<name>A0ACB9S4C8_9MYRT</name>
<dbReference type="Proteomes" id="UP001057402">
    <property type="component" value="Chromosome 2"/>
</dbReference>
<evidence type="ECO:0000313" key="2">
    <source>
        <dbReference type="Proteomes" id="UP001057402"/>
    </source>
</evidence>
<evidence type="ECO:0000313" key="1">
    <source>
        <dbReference type="EMBL" id="KAI4386311.1"/>
    </source>
</evidence>
<organism evidence="1 2">
    <name type="scientific">Melastoma candidum</name>
    <dbReference type="NCBI Taxonomy" id="119954"/>
    <lineage>
        <taxon>Eukaryota</taxon>
        <taxon>Viridiplantae</taxon>
        <taxon>Streptophyta</taxon>
        <taxon>Embryophyta</taxon>
        <taxon>Tracheophyta</taxon>
        <taxon>Spermatophyta</taxon>
        <taxon>Magnoliopsida</taxon>
        <taxon>eudicotyledons</taxon>
        <taxon>Gunneridae</taxon>
        <taxon>Pentapetalae</taxon>
        <taxon>rosids</taxon>
        <taxon>malvids</taxon>
        <taxon>Myrtales</taxon>
        <taxon>Melastomataceae</taxon>
        <taxon>Melastomatoideae</taxon>
        <taxon>Melastomateae</taxon>
        <taxon>Melastoma</taxon>
    </lineage>
</organism>
<keyword evidence="2" id="KW-1185">Reference proteome</keyword>
<reference evidence="2" key="1">
    <citation type="journal article" date="2023" name="Front. Plant Sci.">
        <title>Chromosomal-level genome assembly of Melastoma candidum provides insights into trichome evolution.</title>
        <authorList>
            <person name="Zhong Y."/>
            <person name="Wu W."/>
            <person name="Sun C."/>
            <person name="Zou P."/>
            <person name="Liu Y."/>
            <person name="Dai S."/>
            <person name="Zhou R."/>
        </authorList>
    </citation>
    <scope>NUCLEOTIDE SEQUENCE [LARGE SCALE GENOMIC DNA]</scope>
</reference>
<protein>
    <submittedName>
        <fullName evidence="1">Uncharacterized protein</fullName>
    </submittedName>
</protein>
<sequence length="383" mass="42757">MGNCWCGGEPSVYRVSSNAKSESPKQESPSVNSTKHFDKLPSNPKEVEDLRRDTAANPLVAFSYDELKAITGNFRQDRVLGGGGFGHVYKGFITEELREGLQPIQVAVKVHDGDNSYQGHREWLAEVIFLGQLSHPNLVKLIGYCCEDEHRVLIYEYMARGSVEHNLFSRVLLPLPWSTRMKIAFGAAKGLAFLHEAEKPVIYRDFKTSNILLDLDYNAKLSDFGLAKDGPVGEKSHVSTRIMGTYGYAAPEYIMTGHLTSRSDVYSYGVVLLELLTGRKSLDKSRPAREQNLTDWAVPFLKEKKKILNIADPRLNGDYPVKGLQKAAMLAYHCLNRNPKARPLMRDIVDSLEPLQVSDEDLIGKGTTLTFTVNVANVKTVLP</sequence>
<dbReference type="EMBL" id="CM042881">
    <property type="protein sequence ID" value="KAI4386311.1"/>
    <property type="molecule type" value="Genomic_DNA"/>
</dbReference>
<comment type="caution">
    <text evidence="1">The sequence shown here is derived from an EMBL/GenBank/DDBJ whole genome shotgun (WGS) entry which is preliminary data.</text>
</comment>
<proteinExistence type="predicted"/>
<accession>A0ACB9S4C8</accession>